<dbReference type="SUPFAM" id="SSF56801">
    <property type="entry name" value="Acetyl-CoA synthetase-like"/>
    <property type="match status" value="1"/>
</dbReference>
<evidence type="ECO:0000313" key="2">
    <source>
        <dbReference type="EMBL" id="PPE66323.1"/>
    </source>
</evidence>
<proteinExistence type="predicted"/>
<evidence type="ECO:0000259" key="1">
    <source>
        <dbReference type="Pfam" id="PF00501"/>
    </source>
</evidence>
<dbReference type="AlphaFoldDB" id="A0A2S5SUB5"/>
<dbReference type="RefSeq" id="WP_104302606.1">
    <property type="nucleotide sequence ID" value="NZ_PSNX01000008.1"/>
</dbReference>
<dbReference type="Gene3D" id="3.40.50.12780">
    <property type="entry name" value="N-terminal domain of ligase-like"/>
    <property type="match status" value="1"/>
</dbReference>
<reference evidence="2 3" key="1">
    <citation type="submission" date="2018-02" db="EMBL/GenBank/DDBJ databases">
        <title>Reclassifiation of [Polyangium] brachysporum DSM 7029 as Guopingzhaonella breviflexa gen. nov., sp. nov., a member of the family Comamonadaceae.</title>
        <authorList>
            <person name="Tang B."/>
        </authorList>
    </citation>
    <scope>NUCLEOTIDE SEQUENCE [LARGE SCALE GENOMIC DNA]</scope>
    <source>
        <strain evidence="2 3">BCRC 80649</strain>
    </source>
</reference>
<dbReference type="PANTHER" id="PTHR24096:SF420">
    <property type="entry name" value="LONG-CHAIN-FATTY-ACID--COA LIGASE-RELATED"/>
    <property type="match status" value="1"/>
</dbReference>
<dbReference type="Proteomes" id="UP000238605">
    <property type="component" value="Unassembled WGS sequence"/>
</dbReference>
<organism evidence="2 3">
    <name type="scientific">Caldimonas caldifontis</name>
    <dbReference type="NCBI Taxonomy" id="1452508"/>
    <lineage>
        <taxon>Bacteria</taxon>
        <taxon>Pseudomonadati</taxon>
        <taxon>Pseudomonadota</taxon>
        <taxon>Betaproteobacteria</taxon>
        <taxon>Burkholderiales</taxon>
        <taxon>Sphaerotilaceae</taxon>
        <taxon>Caldimonas</taxon>
    </lineage>
</organism>
<dbReference type="InterPro" id="IPR000873">
    <property type="entry name" value="AMP-dep_synth/lig_dom"/>
</dbReference>
<dbReference type="PANTHER" id="PTHR24096">
    <property type="entry name" value="LONG-CHAIN-FATTY-ACID--COA LIGASE"/>
    <property type="match status" value="1"/>
</dbReference>
<dbReference type="CDD" id="cd05921">
    <property type="entry name" value="FCS"/>
    <property type="match status" value="1"/>
</dbReference>
<feature type="domain" description="AMP-dependent synthetase/ligase" evidence="1">
    <location>
        <begin position="44"/>
        <end position="434"/>
    </location>
</feature>
<keyword evidence="3" id="KW-1185">Reference proteome</keyword>
<dbReference type="GO" id="GO:0016405">
    <property type="term" value="F:CoA-ligase activity"/>
    <property type="evidence" value="ECO:0007669"/>
    <property type="project" value="TreeGrafter"/>
</dbReference>
<dbReference type="Pfam" id="PF00501">
    <property type="entry name" value="AMP-binding"/>
    <property type="match status" value="1"/>
</dbReference>
<evidence type="ECO:0000313" key="3">
    <source>
        <dbReference type="Proteomes" id="UP000238605"/>
    </source>
</evidence>
<dbReference type="OrthoDB" id="9766486at2"/>
<dbReference type="InterPro" id="IPR042099">
    <property type="entry name" value="ANL_N_sf"/>
</dbReference>
<accession>A0A2S5SUB5</accession>
<comment type="caution">
    <text evidence="2">The sequence shown here is derived from an EMBL/GenBank/DDBJ whole genome shotgun (WGS) entry which is preliminary data.</text>
</comment>
<gene>
    <name evidence="2" type="ORF">C1704_10130</name>
</gene>
<protein>
    <submittedName>
        <fullName evidence="2">Feruloyl-CoA synthase</fullName>
    </submittedName>
</protein>
<name>A0A2S5SUB5_9BURK</name>
<dbReference type="EMBL" id="PSNX01000008">
    <property type="protein sequence ID" value="PPE66323.1"/>
    <property type="molecule type" value="Genomic_DNA"/>
</dbReference>
<sequence>MTRYRATPVGGCVSATLEQRPDGSIVLRSTEALQPYPARLTDRLEHWARVAPDRTLVAQRERLPDGARGAWRHISYDQMLARVQSVGQALVERGLSPERPVAILSDNDLEHLTLALGAMWVGIPYTPISPAYSLVSQDFGKLRHIFQTTTPGLVFASDARYGRAIEAVAGPDVEVVLTEGGLDGRRVTPFAALVDTAPGAEAEAAHAQVGPDTIVKFLFTSGSTKAPKGVVNTQRMICANQQMKRQAFPFLADEPPVFVDWLPWNHTFGGNHNTGLTIYNGGTLYIDEGKPTAAGIAETLRNLREISPTMYFNVPKGFEEIAAAMEDDAVLRESLFRKVKAFMFAGAGLSQAVWDQLDRLGERTVGERIPMFTGLGMTETAPSCTFALKAGEVRSGHIGLPCPGVEVKLVPDGDARYGKTEIRFRGPNVMPGYWRQPGLSAEAFDEEGYYRTGDAVKWVDPHDPQKGLLFDGRIAEDFKLSTGTFVSVGPLRAKIIALGAPCVQDAVITGLNRDEVGMLVFPRVDECRKLAGLGAHVPAPEVLHHPAVREFFQTLTDRLWRDGTGSANRVARAHVLVEPPSIDKGEITDKGSINQRAVLSCREALVEALYRGEAADPYVILPRKD</sequence>